<dbReference type="PANTHER" id="PTHR43327:SF10">
    <property type="entry name" value="STOMATIN-LIKE PROTEIN 2, MITOCHONDRIAL"/>
    <property type="match status" value="1"/>
</dbReference>
<dbReference type="Proteomes" id="UP000245124">
    <property type="component" value="Unassembled WGS sequence"/>
</dbReference>
<gene>
    <name evidence="3" type="ORF">NIES4072_57950</name>
</gene>
<dbReference type="PRINTS" id="PR00721">
    <property type="entry name" value="STOMATIN"/>
</dbReference>
<dbReference type="GO" id="GO:0005886">
    <property type="term" value="C:plasma membrane"/>
    <property type="evidence" value="ECO:0007669"/>
    <property type="project" value="UniProtKB-ARBA"/>
</dbReference>
<dbReference type="InterPro" id="IPR050710">
    <property type="entry name" value="Band7/mec-2_domain"/>
</dbReference>
<evidence type="ECO:0000313" key="4">
    <source>
        <dbReference type="Proteomes" id="UP000245124"/>
    </source>
</evidence>
<dbReference type="CDD" id="cd08829">
    <property type="entry name" value="SPFH_paraslipin"/>
    <property type="match status" value="1"/>
</dbReference>
<dbReference type="SUPFAM" id="SSF117892">
    <property type="entry name" value="Band 7/SPFH domain"/>
    <property type="match status" value="1"/>
</dbReference>
<evidence type="ECO:0000259" key="2">
    <source>
        <dbReference type="SMART" id="SM00244"/>
    </source>
</evidence>
<evidence type="ECO:0000313" key="3">
    <source>
        <dbReference type="EMBL" id="GBG22089.1"/>
    </source>
</evidence>
<dbReference type="Gene3D" id="3.30.479.30">
    <property type="entry name" value="Band 7 domain"/>
    <property type="match status" value="1"/>
</dbReference>
<comment type="similarity">
    <text evidence="1">Belongs to the band 7/mec-2 family.</text>
</comment>
<dbReference type="InterPro" id="IPR036013">
    <property type="entry name" value="Band_7/SPFH_dom_sf"/>
</dbReference>
<accession>A0A2R5FVN5</accession>
<dbReference type="OrthoDB" id="9809197at2"/>
<dbReference type="InterPro" id="IPR001972">
    <property type="entry name" value="Stomatin_HflK_fam"/>
</dbReference>
<dbReference type="InterPro" id="IPR001107">
    <property type="entry name" value="Band_7"/>
</dbReference>
<dbReference type="Pfam" id="PF01145">
    <property type="entry name" value="Band_7"/>
    <property type="match status" value="1"/>
</dbReference>
<dbReference type="EMBL" id="BDUD01000001">
    <property type="protein sequence ID" value="GBG22089.1"/>
    <property type="molecule type" value="Genomic_DNA"/>
</dbReference>
<dbReference type="GO" id="GO:0098552">
    <property type="term" value="C:side of membrane"/>
    <property type="evidence" value="ECO:0007669"/>
    <property type="project" value="UniProtKB-ARBA"/>
</dbReference>
<dbReference type="AlphaFoldDB" id="A0A2R5FVN5"/>
<evidence type="ECO:0000256" key="1">
    <source>
        <dbReference type="ARBA" id="ARBA00008164"/>
    </source>
</evidence>
<feature type="domain" description="Band 7" evidence="2">
    <location>
        <begin position="18"/>
        <end position="176"/>
    </location>
</feature>
<dbReference type="PANTHER" id="PTHR43327">
    <property type="entry name" value="STOMATIN-LIKE PROTEIN 2, MITOCHONDRIAL"/>
    <property type="match status" value="1"/>
</dbReference>
<reference evidence="3 4" key="1">
    <citation type="submission" date="2017-06" db="EMBL/GenBank/DDBJ databases">
        <title>Genome sequencing of cyanobaciteial culture collection at National Institute for Environmental Studies (NIES).</title>
        <authorList>
            <person name="Hirose Y."/>
            <person name="Shimura Y."/>
            <person name="Fujisawa T."/>
            <person name="Nakamura Y."/>
            <person name="Kawachi M."/>
        </authorList>
    </citation>
    <scope>NUCLEOTIDE SEQUENCE [LARGE SCALE GENOMIC DNA]</scope>
    <source>
        <strain evidence="3 4">NIES-4072</strain>
    </source>
</reference>
<proteinExistence type="inferred from homology"/>
<keyword evidence="4" id="KW-1185">Reference proteome</keyword>
<comment type="caution">
    <text evidence="3">The sequence shown here is derived from an EMBL/GenBank/DDBJ whole genome shotgun (WGS) entry which is preliminary data.</text>
</comment>
<dbReference type="RefSeq" id="WP_109011885.1">
    <property type="nucleotide sequence ID" value="NZ_BDUD01000001.1"/>
</dbReference>
<dbReference type="SMART" id="SM00244">
    <property type="entry name" value="PHB"/>
    <property type="match status" value="1"/>
</dbReference>
<sequence length="281" mass="31635">METPIIFIVLVLIAYALGSAKLINQGNEALVERLGQYHRKLKPGLNFIVPLVDQIVMEDTTREQFLDIKPQNVITQDNIYVEVDAIVYWRIRDIEKSFYAIEDLQGALIQVTTTTLREIIAQNTLEQTNVSRAEMHSAIIDQLNEITADWGVEILRLDLQRITLPESVRKSREEQQAAEIKKRALITEAEGEKEAAIKKAEGTMASVQIISQALRSNPDSRDILRYLVAQDYVDASQKLGESSNAKIVFVDPANSSEMFQELIANPENPEGNGKKRENGNT</sequence>
<dbReference type="FunFam" id="3.30.479.30:FF:000004">
    <property type="entry name" value="Putative membrane protease family, stomatin"/>
    <property type="match status" value="1"/>
</dbReference>
<protein>
    <submittedName>
        <fullName evidence="3">Band 7 protein</fullName>
    </submittedName>
</protein>
<organism evidence="3 4">
    <name type="scientific">Nostoc commune NIES-4072</name>
    <dbReference type="NCBI Taxonomy" id="2005467"/>
    <lineage>
        <taxon>Bacteria</taxon>
        <taxon>Bacillati</taxon>
        <taxon>Cyanobacteriota</taxon>
        <taxon>Cyanophyceae</taxon>
        <taxon>Nostocales</taxon>
        <taxon>Nostocaceae</taxon>
        <taxon>Nostoc</taxon>
    </lineage>
</organism>
<name>A0A2R5FVN5_NOSCO</name>